<evidence type="ECO:0000313" key="2">
    <source>
        <dbReference type="EMBL" id="SFH62104.1"/>
    </source>
</evidence>
<dbReference type="EMBL" id="CP015369">
    <property type="protein sequence ID" value="APT35095.1"/>
    <property type="molecule type" value="Genomic_DNA"/>
</dbReference>
<dbReference type="RefSeq" id="WP_075382240.1">
    <property type="nucleotide sequence ID" value="NZ_CP015369.1"/>
</dbReference>
<evidence type="ECO:0000313" key="4">
    <source>
        <dbReference type="Proteomes" id="UP000199140"/>
    </source>
</evidence>
<proteinExistence type="predicted"/>
<keyword evidence="1" id="KW-0614">Plasmid</keyword>
<evidence type="ECO:0000313" key="1">
    <source>
        <dbReference type="EMBL" id="APT35095.1"/>
    </source>
</evidence>
<reference evidence="2 4" key="2">
    <citation type="submission" date="2016-10" db="EMBL/GenBank/DDBJ databases">
        <authorList>
            <person name="Varghese N."/>
            <person name="Submissions S."/>
        </authorList>
    </citation>
    <scope>NUCLEOTIDE SEQUENCE [LARGE SCALE GENOMIC DNA]</scope>
    <source>
        <strain evidence="2 4">CBMB27</strain>
    </source>
</reference>
<name>A0AAE8HXE6_9HYPH</name>
<dbReference type="KEGG" id="mphy:MCBMB27_05804"/>
<dbReference type="Proteomes" id="UP000199140">
    <property type="component" value="Unassembled WGS sequence"/>
</dbReference>
<keyword evidence="3" id="KW-1185">Reference proteome</keyword>
<gene>
    <name evidence="1" type="ORF">MCBMB27_05804</name>
    <name evidence="2" type="ORF">SAMN05192567_1375</name>
</gene>
<dbReference type="Proteomes" id="UP000185487">
    <property type="component" value="Plasmid CBMB27-p2"/>
</dbReference>
<protein>
    <submittedName>
        <fullName evidence="2">Uncharacterized protein</fullName>
    </submittedName>
</protein>
<reference evidence="1 3" key="1">
    <citation type="submission" date="2016-04" db="EMBL/GenBank/DDBJ databases">
        <title>Complete genome sequencing and analysis of CBMB27, Methylobacterium phyllosphaerae isolated from leaf tissues of rice (Oryza sativa L.).</title>
        <authorList>
            <person name="Lee Y."/>
            <person name="Hwangbo K."/>
            <person name="Chung H."/>
            <person name="Yoo J."/>
            <person name="Kim K.Y."/>
            <person name="Sa T.M."/>
            <person name="Um Y."/>
            <person name="Madhaiyan M."/>
        </authorList>
    </citation>
    <scope>NUCLEOTIDE SEQUENCE [LARGE SCALE GENOMIC DNA]</scope>
    <source>
        <strain evidence="1 3">CBMB27</strain>
        <plasmid evidence="1 3">CBMB27-p2</plasmid>
    </source>
</reference>
<organism evidence="2 4">
    <name type="scientific">Methylobacterium phyllosphaerae</name>
    <dbReference type="NCBI Taxonomy" id="418223"/>
    <lineage>
        <taxon>Bacteria</taxon>
        <taxon>Pseudomonadati</taxon>
        <taxon>Pseudomonadota</taxon>
        <taxon>Alphaproteobacteria</taxon>
        <taxon>Hyphomicrobiales</taxon>
        <taxon>Methylobacteriaceae</taxon>
        <taxon>Methylobacterium</taxon>
    </lineage>
</organism>
<dbReference type="AlphaFoldDB" id="A0AAE8HXE6"/>
<geneLocation type="plasmid" evidence="1 3">
    <name>CBMB27-p2</name>
</geneLocation>
<accession>A0AAE8HXE6</accession>
<sequence>MPCDGASRCYEPITDEHLQRLAQLVLPVFEGLFDRRPDTSGRYRGRLLMLALCQGAAQHRVDGRHGVKDLDVWGFFRPHPGGRFPVRWRKTCDFGPSALGNHPDDTGYTGRRIDVLGRSIEAEAGESGAGDVRRYLAGARTRTAWHLAQRPVIGLYPAPLFGTQVWPVGP</sequence>
<evidence type="ECO:0000313" key="3">
    <source>
        <dbReference type="Proteomes" id="UP000185487"/>
    </source>
</evidence>
<dbReference type="EMBL" id="FOPK01000037">
    <property type="protein sequence ID" value="SFH62104.1"/>
    <property type="molecule type" value="Genomic_DNA"/>
</dbReference>